<evidence type="ECO:0000313" key="4">
    <source>
        <dbReference type="Proteomes" id="UP000198964"/>
    </source>
</evidence>
<gene>
    <name evidence="3" type="ORF">DET52_10877</name>
    <name evidence="2" type="ORF">SAMN05216283_10778</name>
</gene>
<organism evidence="2 4">
    <name type="scientific">Sunxiuqinia elliptica</name>
    <dbReference type="NCBI Taxonomy" id="655355"/>
    <lineage>
        <taxon>Bacteria</taxon>
        <taxon>Pseudomonadati</taxon>
        <taxon>Bacteroidota</taxon>
        <taxon>Bacteroidia</taxon>
        <taxon>Marinilabiliales</taxon>
        <taxon>Prolixibacteraceae</taxon>
        <taxon>Sunxiuqinia</taxon>
    </lineage>
</organism>
<dbReference type="STRING" id="655355.SAMN05216283_10778"/>
<dbReference type="PROSITE" id="PS51257">
    <property type="entry name" value="PROKAR_LIPOPROTEIN"/>
    <property type="match status" value="1"/>
</dbReference>
<keyword evidence="4" id="KW-1185">Reference proteome</keyword>
<protein>
    <submittedName>
        <fullName evidence="3">Lysine exporter LysO-like protein</fullName>
    </submittedName>
</protein>
<evidence type="ECO:0000256" key="1">
    <source>
        <dbReference type="SAM" id="Phobius"/>
    </source>
</evidence>
<dbReference type="GO" id="GO:0015661">
    <property type="term" value="F:L-lysine efflux transmembrane transporter activity"/>
    <property type="evidence" value="ECO:0007669"/>
    <property type="project" value="InterPro"/>
</dbReference>
<evidence type="ECO:0000313" key="2">
    <source>
        <dbReference type="EMBL" id="SFF47493.1"/>
    </source>
</evidence>
<feature type="transmembrane region" description="Helical" evidence="1">
    <location>
        <begin position="34"/>
        <end position="51"/>
    </location>
</feature>
<reference evidence="3 5" key="2">
    <citation type="submission" date="2019-03" db="EMBL/GenBank/DDBJ databases">
        <title>Freshwater and sediment microbial communities from various areas in North America, analyzing microbe dynamics in response to fracking.</title>
        <authorList>
            <person name="Lamendella R."/>
        </authorList>
    </citation>
    <scope>NUCLEOTIDE SEQUENCE [LARGE SCALE GENOMIC DNA]</scope>
    <source>
        <strain evidence="3 5">114D</strain>
    </source>
</reference>
<feature type="transmembrane region" description="Helical" evidence="1">
    <location>
        <begin position="102"/>
        <end position="125"/>
    </location>
</feature>
<dbReference type="PANTHER" id="PTHR35804:SF1">
    <property type="entry name" value="LYSINE EXPORTER LYSO"/>
    <property type="match status" value="1"/>
</dbReference>
<feature type="transmembrane region" description="Helical" evidence="1">
    <location>
        <begin position="174"/>
        <end position="196"/>
    </location>
</feature>
<feature type="transmembrane region" description="Helical" evidence="1">
    <location>
        <begin position="63"/>
        <end position="87"/>
    </location>
</feature>
<dbReference type="Proteomes" id="UP000294848">
    <property type="component" value="Unassembled WGS sequence"/>
</dbReference>
<sequence length="197" mass="20766">MKGALITLLFFVFGCVLSLNELTPEVLLEHDLSTYALYGLMTLVGVSLGMDEASINILKKANLGLLLVPVSIGFGSIVGSGIAYWLISESFTEGMAVGAGFGYYSLSSIIISNTYDSILGVIALLSNISRELLSLLLAPVLVKVFGKMSPIASAGATSMDTTLPVITRFSGKEYAIVALFSGIVLTILVPLLIPLIL</sequence>
<name>A0A1I2J0U7_9BACT</name>
<dbReference type="EMBL" id="SNWI01000008">
    <property type="protein sequence ID" value="TDN98290.1"/>
    <property type="molecule type" value="Genomic_DNA"/>
</dbReference>
<keyword evidence="1" id="KW-0812">Transmembrane</keyword>
<evidence type="ECO:0000313" key="3">
    <source>
        <dbReference type="EMBL" id="TDN98290.1"/>
    </source>
</evidence>
<dbReference type="RefSeq" id="WP_093920414.1">
    <property type="nucleotide sequence ID" value="NZ_FONW01000007.1"/>
</dbReference>
<dbReference type="OrthoDB" id="371078at2"/>
<keyword evidence="1" id="KW-0472">Membrane</keyword>
<dbReference type="GO" id="GO:0005886">
    <property type="term" value="C:plasma membrane"/>
    <property type="evidence" value="ECO:0007669"/>
    <property type="project" value="TreeGrafter"/>
</dbReference>
<dbReference type="EMBL" id="FONW01000007">
    <property type="protein sequence ID" value="SFF47493.1"/>
    <property type="molecule type" value="Genomic_DNA"/>
</dbReference>
<dbReference type="InterPro" id="IPR005642">
    <property type="entry name" value="LysO"/>
</dbReference>
<dbReference type="Proteomes" id="UP000198964">
    <property type="component" value="Unassembled WGS sequence"/>
</dbReference>
<proteinExistence type="predicted"/>
<dbReference type="Pfam" id="PF03956">
    <property type="entry name" value="Lys_export"/>
    <property type="match status" value="1"/>
</dbReference>
<accession>A0A1I2J0U7</accession>
<feature type="transmembrane region" description="Helical" evidence="1">
    <location>
        <begin position="132"/>
        <end position="154"/>
    </location>
</feature>
<evidence type="ECO:0000313" key="5">
    <source>
        <dbReference type="Proteomes" id="UP000294848"/>
    </source>
</evidence>
<reference evidence="2 4" key="1">
    <citation type="submission" date="2016-10" db="EMBL/GenBank/DDBJ databases">
        <authorList>
            <person name="de Groot N.N."/>
        </authorList>
    </citation>
    <scope>NUCLEOTIDE SEQUENCE [LARGE SCALE GENOMIC DNA]</scope>
    <source>
        <strain evidence="2 4">CGMCC 1.9156</strain>
    </source>
</reference>
<dbReference type="PANTHER" id="PTHR35804">
    <property type="entry name" value="LYSINE EXPORTER LYSO"/>
    <property type="match status" value="1"/>
</dbReference>
<keyword evidence="1" id="KW-1133">Transmembrane helix</keyword>
<dbReference type="AlphaFoldDB" id="A0A1I2J0U7"/>